<sequence length="82" mass="9217">MSFPNGMLYTTKLTTATAQLKAYAELFAATVTKINHHQSTEDKCLHFTEHLLYVDGGQYSDEQQPLARASNKMYEAAEANFL</sequence>
<dbReference type="OrthoDB" id="10481711at2759"/>
<keyword evidence="2" id="KW-1185">Reference proteome</keyword>
<dbReference type="EMBL" id="CAJVPI010000724">
    <property type="protein sequence ID" value="CAG8566293.1"/>
    <property type="molecule type" value="Genomic_DNA"/>
</dbReference>
<dbReference type="Proteomes" id="UP000789739">
    <property type="component" value="Unassembled WGS sequence"/>
</dbReference>
<organism evidence="1 2">
    <name type="scientific">Paraglomus brasilianum</name>
    <dbReference type="NCBI Taxonomy" id="144538"/>
    <lineage>
        <taxon>Eukaryota</taxon>
        <taxon>Fungi</taxon>
        <taxon>Fungi incertae sedis</taxon>
        <taxon>Mucoromycota</taxon>
        <taxon>Glomeromycotina</taxon>
        <taxon>Glomeromycetes</taxon>
        <taxon>Paraglomerales</taxon>
        <taxon>Paraglomeraceae</taxon>
        <taxon>Paraglomus</taxon>
    </lineage>
</organism>
<name>A0A9N9FVW5_9GLOM</name>
<dbReference type="AlphaFoldDB" id="A0A9N9FVW5"/>
<comment type="caution">
    <text evidence="1">The sequence shown here is derived from an EMBL/GenBank/DDBJ whole genome shotgun (WGS) entry which is preliminary data.</text>
</comment>
<evidence type="ECO:0000313" key="1">
    <source>
        <dbReference type="EMBL" id="CAG8566293.1"/>
    </source>
</evidence>
<reference evidence="1" key="1">
    <citation type="submission" date="2021-06" db="EMBL/GenBank/DDBJ databases">
        <authorList>
            <person name="Kallberg Y."/>
            <person name="Tangrot J."/>
            <person name="Rosling A."/>
        </authorList>
    </citation>
    <scope>NUCLEOTIDE SEQUENCE</scope>
    <source>
        <strain evidence="1">BR232B</strain>
    </source>
</reference>
<evidence type="ECO:0000313" key="2">
    <source>
        <dbReference type="Proteomes" id="UP000789739"/>
    </source>
</evidence>
<gene>
    <name evidence="1" type="ORF">PBRASI_LOCUS5861</name>
</gene>
<proteinExistence type="predicted"/>
<protein>
    <submittedName>
        <fullName evidence="1">6098_t:CDS:1</fullName>
    </submittedName>
</protein>
<accession>A0A9N9FVW5</accession>